<accession>A0AAP0BIK5</accession>
<evidence type="ECO:0000256" key="1">
    <source>
        <dbReference type="SAM" id="MobiDB-lite"/>
    </source>
</evidence>
<comment type="caution">
    <text evidence="2">The sequence shown here is derived from an EMBL/GenBank/DDBJ whole genome shotgun (WGS) entry which is preliminary data.</text>
</comment>
<reference evidence="2 3" key="1">
    <citation type="journal article" date="2022" name="Nat. Plants">
        <title>Genomes of leafy and leafless Platanthera orchids illuminate the evolution of mycoheterotrophy.</title>
        <authorList>
            <person name="Li M.H."/>
            <person name="Liu K.W."/>
            <person name="Li Z."/>
            <person name="Lu H.C."/>
            <person name="Ye Q.L."/>
            <person name="Zhang D."/>
            <person name="Wang J.Y."/>
            <person name="Li Y.F."/>
            <person name="Zhong Z.M."/>
            <person name="Liu X."/>
            <person name="Yu X."/>
            <person name="Liu D.K."/>
            <person name="Tu X.D."/>
            <person name="Liu B."/>
            <person name="Hao Y."/>
            <person name="Liao X.Y."/>
            <person name="Jiang Y.T."/>
            <person name="Sun W.H."/>
            <person name="Chen J."/>
            <person name="Chen Y.Q."/>
            <person name="Ai Y."/>
            <person name="Zhai J.W."/>
            <person name="Wu S.S."/>
            <person name="Zhou Z."/>
            <person name="Hsiao Y.Y."/>
            <person name="Wu W.L."/>
            <person name="Chen Y.Y."/>
            <person name="Lin Y.F."/>
            <person name="Hsu J.L."/>
            <person name="Li C.Y."/>
            <person name="Wang Z.W."/>
            <person name="Zhao X."/>
            <person name="Zhong W.Y."/>
            <person name="Ma X.K."/>
            <person name="Ma L."/>
            <person name="Huang J."/>
            <person name="Chen G.Z."/>
            <person name="Huang M.Z."/>
            <person name="Huang L."/>
            <person name="Peng D.H."/>
            <person name="Luo Y.B."/>
            <person name="Zou S.Q."/>
            <person name="Chen S.P."/>
            <person name="Lan S."/>
            <person name="Tsai W.C."/>
            <person name="Van de Peer Y."/>
            <person name="Liu Z.J."/>
        </authorList>
    </citation>
    <scope>NUCLEOTIDE SEQUENCE [LARGE SCALE GENOMIC DNA]</scope>
    <source>
        <strain evidence="2">Lor287</strain>
    </source>
</reference>
<keyword evidence="3" id="KW-1185">Reference proteome</keyword>
<dbReference type="Proteomes" id="UP001418222">
    <property type="component" value="Unassembled WGS sequence"/>
</dbReference>
<proteinExistence type="predicted"/>
<gene>
    <name evidence="2" type="ORF">KSP39_PZI010339</name>
</gene>
<sequence>MEPEHKFSECPRRQFVAMINSITRSEPEYGVLLSDPQTEPLPEADSIIEVEDEHAKHLVCILHFSLVTSGETTEPDPWRKEIFRTTTRIQEDFYSIDIDSDNMENYVSPCMVEKLGLVIRPLEQLYHLAGEIIFLLSFSQRPPGIARRNIRNILPEASAASSQPPPSPTEASSRSAFPGAHPTSTKASGEARLPPTSTSGLLQSSGDCFWPFPRRFQPPCRISSSSGYTIPLPQSYTPPAALPCFPAPHLCQPQRLQKLPPVPSTAAACGSFFHLPEIFSRCYSPVGIASPQLFRSMSKSCKGLAMELVRCLSETECVKVEDDSLSVSIGLLDHALLSLKEMSLQLTEGLVTVLDLQP</sequence>
<evidence type="ECO:0000313" key="2">
    <source>
        <dbReference type="EMBL" id="KAK8941015.1"/>
    </source>
</evidence>
<dbReference type="EMBL" id="JBBWWQ010000008">
    <property type="protein sequence ID" value="KAK8941015.1"/>
    <property type="molecule type" value="Genomic_DNA"/>
</dbReference>
<feature type="region of interest" description="Disordered" evidence="1">
    <location>
        <begin position="157"/>
        <end position="200"/>
    </location>
</feature>
<organism evidence="2 3">
    <name type="scientific">Platanthera zijinensis</name>
    <dbReference type="NCBI Taxonomy" id="2320716"/>
    <lineage>
        <taxon>Eukaryota</taxon>
        <taxon>Viridiplantae</taxon>
        <taxon>Streptophyta</taxon>
        <taxon>Embryophyta</taxon>
        <taxon>Tracheophyta</taxon>
        <taxon>Spermatophyta</taxon>
        <taxon>Magnoliopsida</taxon>
        <taxon>Liliopsida</taxon>
        <taxon>Asparagales</taxon>
        <taxon>Orchidaceae</taxon>
        <taxon>Orchidoideae</taxon>
        <taxon>Orchideae</taxon>
        <taxon>Orchidinae</taxon>
        <taxon>Platanthera</taxon>
    </lineage>
</organism>
<evidence type="ECO:0000313" key="3">
    <source>
        <dbReference type="Proteomes" id="UP001418222"/>
    </source>
</evidence>
<dbReference type="AlphaFoldDB" id="A0AAP0BIK5"/>
<name>A0AAP0BIK5_9ASPA</name>
<protein>
    <submittedName>
        <fullName evidence="2">Uncharacterized protein</fullName>
    </submittedName>
</protein>